<dbReference type="EMBL" id="ACPB03004755">
    <property type="status" value="NOT_ANNOTATED_CDS"/>
    <property type="molecule type" value="Genomic_DNA"/>
</dbReference>
<proteinExistence type="predicted"/>
<accession>T1IFS5</accession>
<dbReference type="AlphaFoldDB" id="T1IFS5"/>
<dbReference type="GO" id="GO:0032589">
    <property type="term" value="C:neuron projection membrane"/>
    <property type="evidence" value="ECO:0007669"/>
    <property type="project" value="TreeGrafter"/>
</dbReference>
<dbReference type="STRING" id="13249.T1IFS5"/>
<feature type="domain" description="Immunoglobulin V-set" evidence="1">
    <location>
        <begin position="53"/>
        <end position="95"/>
    </location>
</feature>
<dbReference type="SUPFAM" id="SSF48726">
    <property type="entry name" value="Immunoglobulin"/>
    <property type="match status" value="1"/>
</dbReference>
<evidence type="ECO:0000313" key="2">
    <source>
        <dbReference type="EnsemblMetazoa" id="RPRC015144-PA"/>
    </source>
</evidence>
<dbReference type="EnsemblMetazoa" id="RPRC015144-RA">
    <property type="protein sequence ID" value="RPRC015144-PA"/>
    <property type="gene ID" value="RPRC015144"/>
</dbReference>
<reference evidence="2" key="1">
    <citation type="submission" date="2015-05" db="UniProtKB">
        <authorList>
            <consortium name="EnsemblMetazoa"/>
        </authorList>
    </citation>
    <scope>IDENTIFICATION</scope>
</reference>
<dbReference type="GO" id="GO:0050808">
    <property type="term" value="P:synapse organization"/>
    <property type="evidence" value="ECO:0007669"/>
    <property type="project" value="TreeGrafter"/>
</dbReference>
<dbReference type="HOGENOM" id="CLU_1604757_0_0_1"/>
<dbReference type="InterPro" id="IPR013106">
    <property type="entry name" value="Ig_V-set"/>
</dbReference>
<dbReference type="Pfam" id="PF07686">
    <property type="entry name" value="V-set"/>
    <property type="match status" value="1"/>
</dbReference>
<dbReference type="PANTHER" id="PTHR23279:SF36">
    <property type="entry name" value="DEFECTIVE PROBOSCIS EXTENSION RESPONSE 9, ISOFORM A"/>
    <property type="match status" value="1"/>
</dbReference>
<evidence type="ECO:0000259" key="1">
    <source>
        <dbReference type="Pfam" id="PF07686"/>
    </source>
</evidence>
<dbReference type="InterPro" id="IPR013783">
    <property type="entry name" value="Ig-like_fold"/>
</dbReference>
<keyword evidence="3" id="KW-1185">Reference proteome</keyword>
<dbReference type="PANTHER" id="PTHR23279">
    <property type="entry name" value="DEFECTIVE PROBOSCIS EXTENSION RESPONSE DPR -RELATED"/>
    <property type="match status" value="1"/>
</dbReference>
<dbReference type="EMBL" id="ACPB03004756">
    <property type="status" value="NOT_ANNOTATED_CDS"/>
    <property type="molecule type" value="Genomic_DNA"/>
</dbReference>
<dbReference type="InParanoid" id="T1IFS5"/>
<dbReference type="InterPro" id="IPR037448">
    <property type="entry name" value="Zig-8"/>
</dbReference>
<name>T1IFS5_RHOPR</name>
<dbReference type="InterPro" id="IPR036179">
    <property type="entry name" value="Ig-like_dom_sf"/>
</dbReference>
<organism evidence="2 3">
    <name type="scientific">Rhodnius prolixus</name>
    <name type="common">Triatomid bug</name>
    <dbReference type="NCBI Taxonomy" id="13249"/>
    <lineage>
        <taxon>Eukaryota</taxon>
        <taxon>Metazoa</taxon>
        <taxon>Ecdysozoa</taxon>
        <taxon>Arthropoda</taxon>
        <taxon>Hexapoda</taxon>
        <taxon>Insecta</taxon>
        <taxon>Pterygota</taxon>
        <taxon>Neoptera</taxon>
        <taxon>Paraneoptera</taxon>
        <taxon>Hemiptera</taxon>
        <taxon>Heteroptera</taxon>
        <taxon>Panheteroptera</taxon>
        <taxon>Cimicomorpha</taxon>
        <taxon>Reduviidae</taxon>
        <taxon>Triatominae</taxon>
        <taxon>Rhodnius</taxon>
    </lineage>
</organism>
<dbReference type="VEuPathDB" id="VectorBase:RPRC015144"/>
<sequence length="166" mass="19609">MKAINRERLIFPADIVFNSMEFPCEGNMLFCFFGNVGWLRAEDQTVLTLDKRVVTHNSRISVSQDPDRDMWRLHIRQIKYSDRGCYMCQINTTNMKKQVGCIDVQENNELPPPVHSLEVMIFHHIGECICVSQSRLVWKLKEFRLAFCDFGLEMKRKYIPKNKYNL</sequence>
<evidence type="ECO:0000313" key="3">
    <source>
        <dbReference type="Proteomes" id="UP000015103"/>
    </source>
</evidence>
<dbReference type="Proteomes" id="UP000015103">
    <property type="component" value="Unassembled WGS sequence"/>
</dbReference>
<dbReference type="Gene3D" id="2.60.40.10">
    <property type="entry name" value="Immunoglobulins"/>
    <property type="match status" value="1"/>
</dbReference>
<protein>
    <submittedName>
        <fullName evidence="2">IGv domain-containing protein</fullName>
    </submittedName>
</protein>
<dbReference type="eggNOG" id="KOG3510">
    <property type="taxonomic scope" value="Eukaryota"/>
</dbReference>